<dbReference type="Proteomes" id="UP000297910">
    <property type="component" value="Unassembled WGS sequence"/>
</dbReference>
<sequence length="154" mass="17459">MSGSKPGQSDQSPPPSGLSNQVDPPGEPEGPSKAAENADLNNDQLIDGISALAGFSTILMHRQLLISEAPTILLGYEYYYFDQVFYKITEKRPYDRLAKIDERYDITQFGKIRFGKVLTDIEQHKTTIWYFSVVEEQYNKLKQPSVQLLRVQGQ</sequence>
<evidence type="ECO:0000256" key="1">
    <source>
        <dbReference type="SAM" id="MobiDB-lite"/>
    </source>
</evidence>
<dbReference type="AlphaFoldDB" id="A0A4Z1FDF8"/>
<evidence type="ECO:0000313" key="2">
    <source>
        <dbReference type="EMBL" id="TGO22616.1"/>
    </source>
</evidence>
<evidence type="ECO:0000313" key="3">
    <source>
        <dbReference type="Proteomes" id="UP000297910"/>
    </source>
</evidence>
<reference evidence="2 3" key="1">
    <citation type="submission" date="2017-12" db="EMBL/GenBank/DDBJ databases">
        <title>Comparative genomics of Botrytis spp.</title>
        <authorList>
            <person name="Valero-Jimenez C.A."/>
            <person name="Tapia P."/>
            <person name="Veloso J."/>
            <person name="Silva-Moreno E."/>
            <person name="Staats M."/>
            <person name="Valdes J.H."/>
            <person name="Van Kan J.A.L."/>
        </authorList>
    </citation>
    <scope>NUCLEOTIDE SEQUENCE [LARGE SCALE GENOMIC DNA]</scope>
    <source>
        <strain evidence="2 3">Bp0003</strain>
    </source>
</reference>
<feature type="compositionally biased region" description="Low complexity" evidence="1">
    <location>
        <begin position="1"/>
        <end position="11"/>
    </location>
</feature>
<comment type="caution">
    <text evidence="2">The sequence shown here is derived from an EMBL/GenBank/DDBJ whole genome shotgun (WGS) entry which is preliminary data.</text>
</comment>
<organism evidence="2 3">
    <name type="scientific">Botrytis paeoniae</name>
    <dbReference type="NCBI Taxonomy" id="278948"/>
    <lineage>
        <taxon>Eukaryota</taxon>
        <taxon>Fungi</taxon>
        <taxon>Dikarya</taxon>
        <taxon>Ascomycota</taxon>
        <taxon>Pezizomycotina</taxon>
        <taxon>Leotiomycetes</taxon>
        <taxon>Helotiales</taxon>
        <taxon>Sclerotiniaceae</taxon>
        <taxon>Botrytis</taxon>
    </lineage>
</organism>
<dbReference type="EMBL" id="PQXI01000161">
    <property type="protein sequence ID" value="TGO22616.1"/>
    <property type="molecule type" value="Genomic_DNA"/>
</dbReference>
<keyword evidence="3" id="KW-1185">Reference proteome</keyword>
<protein>
    <submittedName>
        <fullName evidence="2">Uncharacterized protein</fullName>
    </submittedName>
</protein>
<feature type="region of interest" description="Disordered" evidence="1">
    <location>
        <begin position="1"/>
        <end position="36"/>
    </location>
</feature>
<proteinExistence type="predicted"/>
<gene>
    <name evidence="2" type="ORF">BPAE_0161g00210</name>
</gene>
<name>A0A4Z1FDF8_9HELO</name>
<accession>A0A4Z1FDF8</accession>